<feature type="transmembrane region" description="Helical" evidence="7">
    <location>
        <begin position="207"/>
        <end position="231"/>
    </location>
</feature>
<keyword evidence="9" id="KW-1185">Reference proteome</keyword>
<feature type="transmembrane region" description="Helical" evidence="7">
    <location>
        <begin position="74"/>
        <end position="92"/>
    </location>
</feature>
<evidence type="ECO:0000313" key="9">
    <source>
        <dbReference type="Proteomes" id="UP000199110"/>
    </source>
</evidence>
<evidence type="ECO:0000256" key="5">
    <source>
        <dbReference type="ARBA" id="ARBA00022989"/>
    </source>
</evidence>
<evidence type="ECO:0000256" key="6">
    <source>
        <dbReference type="ARBA" id="ARBA00023136"/>
    </source>
</evidence>
<keyword evidence="3" id="KW-1003">Cell membrane</keyword>
<keyword evidence="2" id="KW-0813">Transport</keyword>
<accession>A0A1I3IZW5</accession>
<dbReference type="InterPro" id="IPR036259">
    <property type="entry name" value="MFS_trans_sf"/>
</dbReference>
<feature type="transmembrane region" description="Helical" evidence="7">
    <location>
        <begin position="12"/>
        <end position="35"/>
    </location>
</feature>
<proteinExistence type="predicted"/>
<dbReference type="CDD" id="cd06173">
    <property type="entry name" value="MFS_MefA_like"/>
    <property type="match status" value="1"/>
</dbReference>
<dbReference type="GO" id="GO:0005886">
    <property type="term" value="C:plasma membrane"/>
    <property type="evidence" value="ECO:0007669"/>
    <property type="project" value="UniProtKB-SubCell"/>
</dbReference>
<evidence type="ECO:0000256" key="3">
    <source>
        <dbReference type="ARBA" id="ARBA00022475"/>
    </source>
</evidence>
<dbReference type="PANTHER" id="PTHR23513:SF11">
    <property type="entry name" value="STAPHYLOFERRIN A TRANSPORTER"/>
    <property type="match status" value="1"/>
</dbReference>
<dbReference type="EMBL" id="FORA01000001">
    <property type="protein sequence ID" value="SFI53405.1"/>
    <property type="molecule type" value="Genomic_DNA"/>
</dbReference>
<dbReference type="SUPFAM" id="SSF103473">
    <property type="entry name" value="MFS general substrate transporter"/>
    <property type="match status" value="1"/>
</dbReference>
<organism evidence="8 9">
    <name type="scientific">Jannaschia pohangensis</name>
    <dbReference type="NCBI Taxonomy" id="390807"/>
    <lineage>
        <taxon>Bacteria</taxon>
        <taxon>Pseudomonadati</taxon>
        <taxon>Pseudomonadota</taxon>
        <taxon>Alphaproteobacteria</taxon>
        <taxon>Rhodobacterales</taxon>
        <taxon>Roseobacteraceae</taxon>
        <taxon>Jannaschia</taxon>
    </lineage>
</organism>
<reference evidence="8 9" key="1">
    <citation type="submission" date="2016-10" db="EMBL/GenBank/DDBJ databases">
        <authorList>
            <person name="de Groot N.N."/>
        </authorList>
    </citation>
    <scope>NUCLEOTIDE SEQUENCE [LARGE SCALE GENOMIC DNA]</scope>
    <source>
        <strain evidence="8 9">DSM 19073</strain>
    </source>
</reference>
<gene>
    <name evidence="8" type="ORF">SAMN04488095_1156</name>
</gene>
<sequence length="396" mass="40255">MSALSHIGFRAYFFAAVPLVQALWAQRVTLGWLAWEVSASPAFVGLIAALGLAPMIFAGPVFGVLVDRADIRRAIFSTSATMAVLLAVAALIAGGPGLGKGALIVLSLAIGLVTAAHHPVRMSLGPRLVPNSDVPNVVALSALNFNLARMIAPVLTGLALASVGAVATLWLSALLYLPMLFAVRWMDPRALPGSARTSILGGIRQGVSYILSTPMARQAMGLTAVMAILVRGYLELLPVMAEGVHGRGAEGLGLLTATAGGGALVAALAKAAGAGQGGIPTLTRVILVAGIAALAALGLSSGWIAALCWTAVLGFASTFCGVSLQAAMQEVLPDDLRGRVMSLWVVVGIGAVAFGSGLLGWGAALVDLPKVLFWSGLGGTLVAAILVLPSRAQAIR</sequence>
<feature type="transmembrane region" description="Helical" evidence="7">
    <location>
        <begin position="340"/>
        <end position="365"/>
    </location>
</feature>
<evidence type="ECO:0000256" key="2">
    <source>
        <dbReference type="ARBA" id="ARBA00022448"/>
    </source>
</evidence>
<dbReference type="Gene3D" id="1.20.1250.20">
    <property type="entry name" value="MFS general substrate transporter like domains"/>
    <property type="match status" value="1"/>
</dbReference>
<dbReference type="Pfam" id="PF05977">
    <property type="entry name" value="MFS_3"/>
    <property type="match status" value="1"/>
</dbReference>
<keyword evidence="6 7" id="KW-0472">Membrane</keyword>
<feature type="transmembrane region" description="Helical" evidence="7">
    <location>
        <begin position="41"/>
        <end position="62"/>
    </location>
</feature>
<feature type="transmembrane region" description="Helical" evidence="7">
    <location>
        <begin position="371"/>
        <end position="388"/>
    </location>
</feature>
<evidence type="ECO:0000256" key="7">
    <source>
        <dbReference type="SAM" id="Phobius"/>
    </source>
</evidence>
<dbReference type="RefSeq" id="WP_092777937.1">
    <property type="nucleotide sequence ID" value="NZ_FORA01000001.1"/>
</dbReference>
<dbReference type="PANTHER" id="PTHR23513">
    <property type="entry name" value="INTEGRAL MEMBRANE EFFLUX PROTEIN-RELATED"/>
    <property type="match status" value="1"/>
</dbReference>
<dbReference type="Proteomes" id="UP000199110">
    <property type="component" value="Unassembled WGS sequence"/>
</dbReference>
<dbReference type="InterPro" id="IPR010290">
    <property type="entry name" value="TM_effector"/>
</dbReference>
<keyword evidence="4 7" id="KW-0812">Transmembrane</keyword>
<name>A0A1I3IZW5_9RHOB</name>
<feature type="transmembrane region" description="Helical" evidence="7">
    <location>
        <begin position="303"/>
        <end position="328"/>
    </location>
</feature>
<keyword evidence="5 7" id="KW-1133">Transmembrane helix</keyword>
<evidence type="ECO:0000313" key="8">
    <source>
        <dbReference type="EMBL" id="SFI53405.1"/>
    </source>
</evidence>
<comment type="subcellular location">
    <subcellularLocation>
        <location evidence="1">Cell membrane</location>
        <topology evidence="1">Multi-pass membrane protein</topology>
    </subcellularLocation>
</comment>
<feature type="transmembrane region" description="Helical" evidence="7">
    <location>
        <begin position="281"/>
        <end position="297"/>
    </location>
</feature>
<dbReference type="AlphaFoldDB" id="A0A1I3IZW5"/>
<dbReference type="STRING" id="390807.SAMN04488095_1156"/>
<protein>
    <submittedName>
        <fullName evidence="8">Predicted arabinose efflux permease, MFS family</fullName>
    </submittedName>
</protein>
<evidence type="ECO:0000256" key="1">
    <source>
        <dbReference type="ARBA" id="ARBA00004651"/>
    </source>
</evidence>
<dbReference type="OrthoDB" id="9809918at2"/>
<feature type="transmembrane region" description="Helical" evidence="7">
    <location>
        <begin position="251"/>
        <end position="269"/>
    </location>
</feature>
<evidence type="ECO:0000256" key="4">
    <source>
        <dbReference type="ARBA" id="ARBA00022692"/>
    </source>
</evidence>